<dbReference type="InterPro" id="IPR011335">
    <property type="entry name" value="Restrct_endonuc-II-like"/>
</dbReference>
<evidence type="ECO:0000313" key="2">
    <source>
        <dbReference type="EMBL" id="MDR5654087.1"/>
    </source>
</evidence>
<dbReference type="RefSeq" id="WP_310458259.1">
    <property type="nucleotide sequence ID" value="NZ_JAVKPH010000021.1"/>
</dbReference>
<evidence type="ECO:0000259" key="1">
    <source>
        <dbReference type="Pfam" id="PF04480"/>
    </source>
</evidence>
<dbReference type="Proteomes" id="UP001247754">
    <property type="component" value="Unassembled WGS sequence"/>
</dbReference>
<feature type="domain" description="DUF559" evidence="1">
    <location>
        <begin position="9"/>
        <end position="105"/>
    </location>
</feature>
<proteinExistence type="predicted"/>
<dbReference type="PANTHER" id="PTHR38590">
    <property type="entry name" value="BLL0828 PROTEIN"/>
    <property type="match status" value="1"/>
</dbReference>
<comment type="caution">
    <text evidence="2">The sequence shown here is derived from an EMBL/GenBank/DDBJ whole genome shotgun (WGS) entry which is preliminary data.</text>
</comment>
<gene>
    <name evidence="2" type="ORF">RGD00_15845</name>
</gene>
<dbReference type="PANTHER" id="PTHR38590:SF1">
    <property type="entry name" value="BLL0828 PROTEIN"/>
    <property type="match status" value="1"/>
</dbReference>
<name>A0ABU1FB19_9RHOB</name>
<evidence type="ECO:0000313" key="3">
    <source>
        <dbReference type="Proteomes" id="UP001247754"/>
    </source>
</evidence>
<dbReference type="Pfam" id="PF04480">
    <property type="entry name" value="DUF559"/>
    <property type="match status" value="1"/>
</dbReference>
<dbReference type="InterPro" id="IPR007569">
    <property type="entry name" value="DUF559"/>
</dbReference>
<accession>A0ABU1FB19</accession>
<keyword evidence="3" id="KW-1185">Reference proteome</keyword>
<reference evidence="2 3" key="1">
    <citation type="submission" date="2023-09" db="EMBL/GenBank/DDBJ databases">
        <title>Xinfangfangia sedmenti sp. nov., isolated the sedment.</title>
        <authorList>
            <person name="Xu L."/>
        </authorList>
    </citation>
    <scope>NUCLEOTIDE SEQUENCE [LARGE SCALE GENOMIC DNA]</scope>
    <source>
        <strain evidence="2 3">LG-4</strain>
    </source>
</reference>
<protein>
    <submittedName>
        <fullName evidence="2">DUF559 domain-containing protein</fullName>
    </submittedName>
</protein>
<dbReference type="EMBL" id="JAVKPH010000021">
    <property type="protein sequence ID" value="MDR5654087.1"/>
    <property type="molecule type" value="Genomic_DNA"/>
</dbReference>
<sequence>MRRCDAVTAEVRLARQAMTPAEAVLWPLLRGRGFRGLKFRRMEPVAGHVAPFACRPARLILDLQAGAVPTANDIHRVAAFAAAGWRVCVLAEAEVLAAPAAALQRLFPGART</sequence>
<dbReference type="SUPFAM" id="SSF52980">
    <property type="entry name" value="Restriction endonuclease-like"/>
    <property type="match status" value="1"/>
</dbReference>
<organism evidence="2 3">
    <name type="scientific">Ruixingdingia sedimenti</name>
    <dbReference type="NCBI Taxonomy" id="3073604"/>
    <lineage>
        <taxon>Bacteria</taxon>
        <taxon>Pseudomonadati</taxon>
        <taxon>Pseudomonadota</taxon>
        <taxon>Alphaproteobacteria</taxon>
        <taxon>Rhodobacterales</taxon>
        <taxon>Paracoccaceae</taxon>
        <taxon>Ruixingdingia</taxon>
    </lineage>
</organism>
<dbReference type="InterPro" id="IPR047216">
    <property type="entry name" value="Endonuclease_DUF559_bact"/>
</dbReference>